<accession>A0A1Y1I0U6</accession>
<feature type="compositionally biased region" description="Polar residues" evidence="1">
    <location>
        <begin position="224"/>
        <end position="234"/>
    </location>
</feature>
<evidence type="ECO:0000313" key="2">
    <source>
        <dbReference type="EMBL" id="GAQ82396.1"/>
    </source>
</evidence>
<evidence type="ECO:0000256" key="1">
    <source>
        <dbReference type="SAM" id="MobiDB-lite"/>
    </source>
</evidence>
<organism evidence="2 3">
    <name type="scientific">Klebsormidium nitens</name>
    <name type="common">Green alga</name>
    <name type="synonym">Ulothrix nitens</name>
    <dbReference type="NCBI Taxonomy" id="105231"/>
    <lineage>
        <taxon>Eukaryota</taxon>
        <taxon>Viridiplantae</taxon>
        <taxon>Streptophyta</taxon>
        <taxon>Klebsormidiophyceae</taxon>
        <taxon>Klebsormidiales</taxon>
        <taxon>Klebsormidiaceae</taxon>
        <taxon>Klebsormidium</taxon>
    </lineage>
</organism>
<evidence type="ECO:0000313" key="3">
    <source>
        <dbReference type="Proteomes" id="UP000054558"/>
    </source>
</evidence>
<dbReference type="Proteomes" id="UP000054558">
    <property type="component" value="Unassembled WGS sequence"/>
</dbReference>
<keyword evidence="3" id="KW-1185">Reference proteome</keyword>
<name>A0A1Y1I0U6_KLENI</name>
<dbReference type="AlphaFoldDB" id="A0A1Y1I0U6"/>
<proteinExistence type="predicted"/>
<gene>
    <name evidence="2" type="ORF">KFL_001100100</name>
</gene>
<feature type="region of interest" description="Disordered" evidence="1">
    <location>
        <begin position="278"/>
        <end position="299"/>
    </location>
</feature>
<feature type="region of interest" description="Disordered" evidence="1">
    <location>
        <begin position="453"/>
        <end position="499"/>
    </location>
</feature>
<feature type="region of interest" description="Disordered" evidence="1">
    <location>
        <begin position="194"/>
        <end position="234"/>
    </location>
</feature>
<feature type="compositionally biased region" description="Polar residues" evidence="1">
    <location>
        <begin position="159"/>
        <end position="169"/>
    </location>
</feature>
<protein>
    <submittedName>
        <fullName evidence="2">Uncharacterized protein</fullName>
    </submittedName>
</protein>
<reference evidence="2 3" key="1">
    <citation type="journal article" date="2014" name="Nat. Commun.">
        <title>Klebsormidium flaccidum genome reveals primary factors for plant terrestrial adaptation.</title>
        <authorList>
            <person name="Hori K."/>
            <person name="Maruyama F."/>
            <person name="Fujisawa T."/>
            <person name="Togashi T."/>
            <person name="Yamamoto N."/>
            <person name="Seo M."/>
            <person name="Sato S."/>
            <person name="Yamada T."/>
            <person name="Mori H."/>
            <person name="Tajima N."/>
            <person name="Moriyama T."/>
            <person name="Ikeuchi M."/>
            <person name="Watanabe M."/>
            <person name="Wada H."/>
            <person name="Kobayashi K."/>
            <person name="Saito M."/>
            <person name="Masuda T."/>
            <person name="Sasaki-Sekimoto Y."/>
            <person name="Mashiguchi K."/>
            <person name="Awai K."/>
            <person name="Shimojima M."/>
            <person name="Masuda S."/>
            <person name="Iwai M."/>
            <person name="Nobusawa T."/>
            <person name="Narise T."/>
            <person name="Kondo S."/>
            <person name="Saito H."/>
            <person name="Sato R."/>
            <person name="Murakawa M."/>
            <person name="Ihara Y."/>
            <person name="Oshima-Yamada Y."/>
            <person name="Ohtaka K."/>
            <person name="Satoh M."/>
            <person name="Sonobe K."/>
            <person name="Ishii M."/>
            <person name="Ohtani R."/>
            <person name="Kanamori-Sato M."/>
            <person name="Honoki R."/>
            <person name="Miyazaki D."/>
            <person name="Mochizuki H."/>
            <person name="Umetsu J."/>
            <person name="Higashi K."/>
            <person name="Shibata D."/>
            <person name="Kamiya Y."/>
            <person name="Sato N."/>
            <person name="Nakamura Y."/>
            <person name="Tabata S."/>
            <person name="Ida S."/>
            <person name="Kurokawa K."/>
            <person name="Ohta H."/>
        </authorList>
    </citation>
    <scope>NUCLEOTIDE SEQUENCE [LARGE SCALE GENOMIC DNA]</scope>
    <source>
        <strain evidence="2 3">NIES-2285</strain>
    </source>
</reference>
<feature type="compositionally biased region" description="Polar residues" evidence="1">
    <location>
        <begin position="477"/>
        <end position="493"/>
    </location>
</feature>
<feature type="region of interest" description="Disordered" evidence="1">
    <location>
        <begin position="147"/>
        <end position="178"/>
    </location>
</feature>
<sequence>MMCMRVRLVEAEKNLNCDDLRRVIRGLLQEETRFVQVKELVKDFGRSSVSSISRHDLQVGTDCLLLDFLTSAWTFSDHCFHLDELWGYAVSPIDFDGASSSIELFLDNARAAIKESADVHPAEAETGRGECEGNQVDDDCVSVSQAASAISEEEMDGDQSFSTGESLPNRSVAFGSDTGAATYDSTELLRKMKRDGEVSATEPKAQTRLSTDLESTDVVDEAQSMKNSSTSRIDQGSTFESVLVDGFPQLREDSGRQSASGSEAVQDSILHPVPETQYEDAESQLDVDLSNEPPKLDSERRATFGSRILPAKRSLFEEISRATCDCSAEEATAGQPAAVRVHESVNDQVELPLEPPVPVEVSSKTKLCFSKGGTPYWLVSFTIQSIGDHWIELQGLCYTRHGDEKPVTIVWPSGDVVLKGERSFVSYAVRFERTSNVPPQMIFQWQYRKLEKKKSAKREGPVKNPRIGSEYKRLPPTQLNSARKSPKRPTNQDHLPVHS</sequence>
<dbReference type="EMBL" id="DF237059">
    <property type="protein sequence ID" value="GAQ82396.1"/>
    <property type="molecule type" value="Genomic_DNA"/>
</dbReference>